<dbReference type="Proteomes" id="UP000050525">
    <property type="component" value="Unassembled WGS sequence"/>
</dbReference>
<sequence length="111" mass="11826">MPDASEPNAHKAGVSNSPGALGQIQALGFLIDQNLSEVRSGQLISDDKEFGSSDGSRQPYSSDVASTLLSACNRGLLSPLVERRVQSRIGRSEPAHLQKIWLQEVARVLGG</sequence>
<name>A0A151NA93_ALLMI</name>
<comment type="caution">
    <text evidence="1">The sequence shown here is derived from an EMBL/GenBank/DDBJ whole genome shotgun (WGS) entry which is preliminary data.</text>
</comment>
<evidence type="ECO:0000313" key="1">
    <source>
        <dbReference type="EMBL" id="KYO33730.1"/>
    </source>
</evidence>
<reference evidence="1 2" key="1">
    <citation type="journal article" date="2012" name="Genome Biol.">
        <title>Sequencing three crocodilian genomes to illuminate the evolution of archosaurs and amniotes.</title>
        <authorList>
            <person name="St John J.A."/>
            <person name="Braun E.L."/>
            <person name="Isberg S.R."/>
            <person name="Miles L.G."/>
            <person name="Chong A.Y."/>
            <person name="Gongora J."/>
            <person name="Dalzell P."/>
            <person name="Moran C."/>
            <person name="Bed'hom B."/>
            <person name="Abzhanov A."/>
            <person name="Burgess S.C."/>
            <person name="Cooksey A.M."/>
            <person name="Castoe T.A."/>
            <person name="Crawford N.G."/>
            <person name="Densmore L.D."/>
            <person name="Drew J.C."/>
            <person name="Edwards S.V."/>
            <person name="Faircloth B.C."/>
            <person name="Fujita M.K."/>
            <person name="Greenwold M.J."/>
            <person name="Hoffmann F.G."/>
            <person name="Howard J.M."/>
            <person name="Iguchi T."/>
            <person name="Janes D.E."/>
            <person name="Khan S.Y."/>
            <person name="Kohno S."/>
            <person name="de Koning A.J."/>
            <person name="Lance S.L."/>
            <person name="McCarthy F.M."/>
            <person name="McCormack J.E."/>
            <person name="Merchant M.E."/>
            <person name="Peterson D.G."/>
            <person name="Pollock D.D."/>
            <person name="Pourmand N."/>
            <person name="Raney B.J."/>
            <person name="Roessler K.A."/>
            <person name="Sanford J.R."/>
            <person name="Sawyer R.H."/>
            <person name="Schmidt C.J."/>
            <person name="Triplett E.W."/>
            <person name="Tuberville T.D."/>
            <person name="Venegas-Anaya M."/>
            <person name="Howard J.T."/>
            <person name="Jarvis E.D."/>
            <person name="Guillette L.J.Jr."/>
            <person name="Glenn T.C."/>
            <person name="Green R.E."/>
            <person name="Ray D.A."/>
        </authorList>
    </citation>
    <scope>NUCLEOTIDE SEQUENCE [LARGE SCALE GENOMIC DNA]</scope>
    <source>
        <strain evidence="1">KSC_2009_1</strain>
    </source>
</reference>
<protein>
    <submittedName>
        <fullName evidence="1">Uncharacterized protein</fullName>
    </submittedName>
</protein>
<dbReference type="AlphaFoldDB" id="A0A151NA93"/>
<gene>
    <name evidence="1" type="ORF">Y1Q_0008856</name>
</gene>
<keyword evidence="2" id="KW-1185">Reference proteome</keyword>
<evidence type="ECO:0000313" key="2">
    <source>
        <dbReference type="Proteomes" id="UP000050525"/>
    </source>
</evidence>
<organism evidence="1 2">
    <name type="scientific">Alligator mississippiensis</name>
    <name type="common">American alligator</name>
    <dbReference type="NCBI Taxonomy" id="8496"/>
    <lineage>
        <taxon>Eukaryota</taxon>
        <taxon>Metazoa</taxon>
        <taxon>Chordata</taxon>
        <taxon>Craniata</taxon>
        <taxon>Vertebrata</taxon>
        <taxon>Euteleostomi</taxon>
        <taxon>Archelosauria</taxon>
        <taxon>Archosauria</taxon>
        <taxon>Crocodylia</taxon>
        <taxon>Alligatoridae</taxon>
        <taxon>Alligatorinae</taxon>
        <taxon>Alligator</taxon>
    </lineage>
</organism>
<accession>A0A151NA93</accession>
<dbReference type="EMBL" id="AKHW03003682">
    <property type="protein sequence ID" value="KYO33730.1"/>
    <property type="molecule type" value="Genomic_DNA"/>
</dbReference>
<proteinExistence type="predicted"/>